<evidence type="ECO:0000256" key="5">
    <source>
        <dbReference type="ARBA" id="ARBA00022692"/>
    </source>
</evidence>
<dbReference type="SUPFAM" id="SSF82693">
    <property type="entry name" value="Multidrug efflux transporter AcrB pore domain, PN1, PN2, PC1 and PC2 subdomains"/>
    <property type="match status" value="3"/>
</dbReference>
<dbReference type="Proteomes" id="UP001168528">
    <property type="component" value="Unassembled WGS sequence"/>
</dbReference>
<feature type="transmembrane region" description="Helical" evidence="8">
    <location>
        <begin position="389"/>
        <end position="416"/>
    </location>
</feature>
<keyword evidence="5 8" id="KW-0812">Transmembrane</keyword>
<dbReference type="RefSeq" id="WP_302040305.1">
    <property type="nucleotide sequence ID" value="NZ_JAUKPO010000019.1"/>
</dbReference>
<keyword evidence="6 8" id="KW-1133">Transmembrane helix</keyword>
<evidence type="ECO:0000256" key="1">
    <source>
        <dbReference type="ARBA" id="ARBA00004651"/>
    </source>
</evidence>
<dbReference type="InterPro" id="IPR027463">
    <property type="entry name" value="AcrB_DN_DC_subdom"/>
</dbReference>
<evidence type="ECO:0000256" key="3">
    <source>
        <dbReference type="ARBA" id="ARBA00022448"/>
    </source>
</evidence>
<evidence type="ECO:0000256" key="7">
    <source>
        <dbReference type="ARBA" id="ARBA00023136"/>
    </source>
</evidence>
<feature type="transmembrane region" description="Helical" evidence="8">
    <location>
        <begin position="999"/>
        <end position="1026"/>
    </location>
</feature>
<feature type="transmembrane region" description="Helical" evidence="8">
    <location>
        <begin position="363"/>
        <end position="383"/>
    </location>
</feature>
<reference evidence="9" key="1">
    <citation type="submission" date="2023-07" db="EMBL/GenBank/DDBJ databases">
        <title>The genome sequence of Rhodocytophaga aerolata KACC 12507.</title>
        <authorList>
            <person name="Zhang X."/>
        </authorList>
    </citation>
    <scope>NUCLEOTIDE SEQUENCE</scope>
    <source>
        <strain evidence="9">KACC 12507</strain>
    </source>
</reference>
<dbReference type="PANTHER" id="PTHR32063:SF12">
    <property type="entry name" value="CATION EFFLUX SYSTEM PROTEIN"/>
    <property type="match status" value="1"/>
</dbReference>
<evidence type="ECO:0000256" key="4">
    <source>
        <dbReference type="ARBA" id="ARBA00022475"/>
    </source>
</evidence>
<evidence type="ECO:0000313" key="9">
    <source>
        <dbReference type="EMBL" id="MDO1449501.1"/>
    </source>
</evidence>
<feature type="transmembrane region" description="Helical" evidence="8">
    <location>
        <begin position="447"/>
        <end position="464"/>
    </location>
</feature>
<keyword evidence="10" id="KW-1185">Reference proteome</keyword>
<dbReference type="Gene3D" id="1.20.1640.10">
    <property type="entry name" value="Multidrug efflux transporter AcrB transmembrane domain"/>
    <property type="match status" value="2"/>
</dbReference>
<dbReference type="Gene3D" id="3.30.70.1320">
    <property type="entry name" value="Multidrug efflux transporter AcrB pore domain like"/>
    <property type="match status" value="1"/>
</dbReference>
<feature type="transmembrane region" description="Helical" evidence="8">
    <location>
        <begin position="476"/>
        <end position="498"/>
    </location>
</feature>
<dbReference type="Gene3D" id="3.30.70.1430">
    <property type="entry name" value="Multidrug efflux transporter AcrB pore domain"/>
    <property type="match status" value="2"/>
</dbReference>
<accession>A0ABT8RCR9</accession>
<sequence length="1049" mass="115979">MNKFIGKIISFSLKNKAFIIVTTLIVVGLGVRAFLNTPIEAFPDVINTRVVVITQWPGRSAEELEKFVTIPIETEMNVVPKKTSLRSISLYGLSVVTMIFDDDVEDFYARQMVSNQLRSVVLPDGAEAEVQPPTGPTGEIFRYTLDGKGKTVRELKEIQDWVIDKRIKAVPGVADVISFGGEVKTFEVTLDPSKLAAFNFTPEDVFKTLNENNANVGGDVVEKSAQAYLVRGIGMVKDVQDIKNIIVQNINGTPIFIKDVADVQMSFRPRMGKVGRDAQSDVVEGIVLLRRGENPSQVLKDLNARITDLNERVLPEGVKISTFYDRTTLVNHTTHTVMENLIMGVLLVTFILSIFLADWRTTFIVAIIIPLALLFAFICMELKGMSANLLSIGAIDFGIIVDGAVVMVEGIFVYLAHKQHHLGKERFNLISKMGMVKRVSIEMGKPIFFSKLIIITALIPIFAFQKVEGKMFSPLAYTMGFALLGALIFTLTLVPLLCKMLLNKNVREKDNPLVKFLENIYRPSLDWAMRKPKLSVGLSVGLLAISLVIAAGIGTEFLPQMNEGSIYVRASMPQSISFSKANELSEEMRQIFRPYPEVRGVISQNGRPNDGTDPTGFFNVEFFVDLYSKDDWERDVTKDEIIKDMQTKLEKKFPGVIFGFSQPISDNVQEAVSGVKGEMAIKVSGEDFTVLERKADSIRTIMSKIEGVKDLGIFKSLGQPELRIELDHIKMARYGAHVSEAEDIIEMAVGGKAASTLYEGERRFDIRVRFSPEFRSSEQEIGKLLIPTTNGTKIPLRELADIKLTTGPAFVYREGNQRFVPIKFSVRERDLGSTIKEAQDKVSQAVKLDKGYDITWHGEFENQVRATNQLKVVVPISIALIFVWLFIMFNSAKDAGIVLMNVPFALIGGILGLYLTGMNFSISAGVGFIALFGVCVQNGVILVSVFNKNVQDGMELLPAIKEGALTRVRPVVMTALMAGLGLLPAALSTGIGSESQRPLAIVVIGGLISATILTLLILPVIYKAFYKNVAHKLKKKKVSTDEVHPSIAL</sequence>
<dbReference type="NCBIfam" id="TIGR00914">
    <property type="entry name" value="2A0601"/>
    <property type="match status" value="1"/>
</dbReference>
<dbReference type="InterPro" id="IPR004763">
    <property type="entry name" value="CusA-like"/>
</dbReference>
<evidence type="ECO:0000313" key="10">
    <source>
        <dbReference type="Proteomes" id="UP001168528"/>
    </source>
</evidence>
<feature type="transmembrane region" description="Helical" evidence="8">
    <location>
        <begin position="896"/>
        <end position="916"/>
    </location>
</feature>
<evidence type="ECO:0000256" key="2">
    <source>
        <dbReference type="ARBA" id="ARBA00010942"/>
    </source>
</evidence>
<evidence type="ECO:0000256" key="6">
    <source>
        <dbReference type="ARBA" id="ARBA00022989"/>
    </source>
</evidence>
<name>A0ABT8RCR9_9BACT</name>
<dbReference type="Gene3D" id="3.30.70.1440">
    <property type="entry name" value="Multidrug efflux transporter AcrB pore domain"/>
    <property type="match status" value="1"/>
</dbReference>
<protein>
    <submittedName>
        <fullName evidence="9">CusA/CzcA family heavy metal efflux RND transporter</fullName>
    </submittedName>
</protein>
<feature type="transmembrane region" description="Helical" evidence="8">
    <location>
        <begin position="968"/>
        <end position="987"/>
    </location>
</feature>
<feature type="transmembrane region" description="Helical" evidence="8">
    <location>
        <begin position="922"/>
        <end position="947"/>
    </location>
</feature>
<keyword evidence="7 8" id="KW-0472">Membrane</keyword>
<dbReference type="PRINTS" id="PR00702">
    <property type="entry name" value="ACRIFLAVINRP"/>
</dbReference>
<gene>
    <name evidence="9" type="ORF">Q0590_24710</name>
</gene>
<dbReference type="Gene3D" id="3.30.2090.10">
    <property type="entry name" value="Multidrug efflux transporter AcrB TolC docking domain, DN and DC subdomains"/>
    <property type="match status" value="2"/>
</dbReference>
<feature type="transmembrane region" description="Helical" evidence="8">
    <location>
        <begin position="534"/>
        <end position="553"/>
    </location>
</feature>
<dbReference type="PANTHER" id="PTHR32063">
    <property type="match status" value="1"/>
</dbReference>
<keyword evidence="4" id="KW-1003">Cell membrane</keyword>
<feature type="transmembrane region" description="Helical" evidence="8">
    <location>
        <begin position="872"/>
        <end position="889"/>
    </location>
</feature>
<dbReference type="Pfam" id="PF00873">
    <property type="entry name" value="ACR_tran"/>
    <property type="match status" value="1"/>
</dbReference>
<dbReference type="InterPro" id="IPR001036">
    <property type="entry name" value="Acrflvin-R"/>
</dbReference>
<comment type="caution">
    <text evidence="9">The sequence shown here is derived from an EMBL/GenBank/DDBJ whole genome shotgun (WGS) entry which is preliminary data.</text>
</comment>
<evidence type="ECO:0000256" key="8">
    <source>
        <dbReference type="SAM" id="Phobius"/>
    </source>
</evidence>
<dbReference type="SUPFAM" id="SSF82866">
    <property type="entry name" value="Multidrug efflux transporter AcrB transmembrane domain"/>
    <property type="match status" value="2"/>
</dbReference>
<proteinExistence type="inferred from homology"/>
<comment type="similarity">
    <text evidence="2">Belongs to the resistance-nodulation-cell division (RND) (TC 2.A.6) family.</text>
</comment>
<keyword evidence="3" id="KW-0813">Transport</keyword>
<comment type="subcellular location">
    <subcellularLocation>
        <location evidence="1">Cell membrane</location>
        <topology evidence="1">Multi-pass membrane protein</topology>
    </subcellularLocation>
</comment>
<feature type="transmembrane region" description="Helical" evidence="8">
    <location>
        <begin position="337"/>
        <end position="356"/>
    </location>
</feature>
<dbReference type="SUPFAM" id="SSF82714">
    <property type="entry name" value="Multidrug efflux transporter AcrB TolC docking domain, DN and DC subdomains"/>
    <property type="match status" value="2"/>
</dbReference>
<organism evidence="9 10">
    <name type="scientific">Rhodocytophaga aerolata</name>
    <dbReference type="NCBI Taxonomy" id="455078"/>
    <lineage>
        <taxon>Bacteria</taxon>
        <taxon>Pseudomonadati</taxon>
        <taxon>Bacteroidota</taxon>
        <taxon>Cytophagia</taxon>
        <taxon>Cytophagales</taxon>
        <taxon>Rhodocytophagaceae</taxon>
        <taxon>Rhodocytophaga</taxon>
    </lineage>
</organism>
<dbReference type="EMBL" id="JAUKPO010000019">
    <property type="protein sequence ID" value="MDO1449501.1"/>
    <property type="molecule type" value="Genomic_DNA"/>
</dbReference>